<protein>
    <submittedName>
        <fullName evidence="1">Uncharacterized protein</fullName>
    </submittedName>
</protein>
<sequence length="74" mass="8251">MYEGTSTSEPMEDGEHQLVRYDGDMIHIRHLCKPISMNSSAKLELMSESTMFCTGCGETYGFELTDGRAILKAV</sequence>
<dbReference type="EMBL" id="MN204501">
    <property type="protein sequence ID" value="QEQ94387.1"/>
    <property type="molecule type" value="Genomic_DNA"/>
</dbReference>
<evidence type="ECO:0000313" key="2">
    <source>
        <dbReference type="Proteomes" id="UP000325848"/>
    </source>
</evidence>
<keyword evidence="2" id="KW-1185">Reference proteome</keyword>
<dbReference type="GeneID" id="55622788"/>
<accession>A0A5J6D9C5</accession>
<evidence type="ECO:0000313" key="1">
    <source>
        <dbReference type="EMBL" id="QEQ94387.1"/>
    </source>
</evidence>
<dbReference type="KEGG" id="vg:55622788"/>
<organism evidence="1 2">
    <name type="scientific">Gordonia phage Chikenjars</name>
    <dbReference type="NCBI Taxonomy" id="2601686"/>
    <lineage>
        <taxon>Viruses</taxon>
        <taxon>Duplodnaviria</taxon>
        <taxon>Heunggongvirae</taxon>
        <taxon>Uroviricota</taxon>
        <taxon>Caudoviricetes</taxon>
        <taxon>Deejayvirinae</taxon>
        <taxon>Kenoshavirus</taxon>
        <taxon>Kenoshavirus chikenjars</taxon>
    </lineage>
</organism>
<name>A0A5J6D9C5_9CAUD</name>
<dbReference type="Proteomes" id="UP000325848">
    <property type="component" value="Segment"/>
</dbReference>
<reference evidence="1 2" key="1">
    <citation type="submission" date="2019-07" db="EMBL/GenBank/DDBJ databases">
        <authorList>
            <person name="Birge L.R."/>
            <person name="Bivans L.D."/>
            <person name="Blakestad S.M."/>
            <person name="Chesley E.K."/>
            <person name="Frank J.E."/>
            <person name="Hoagland S."/>
            <person name="Hultquist J."/>
            <person name="Lee N.R."/>
            <person name="Pena P.B."/>
            <person name="Ramsey E.P."/>
            <person name="Chia C."/>
            <person name="Williams D.C."/>
            <person name="Garlena R.A."/>
            <person name="Russell D.A."/>
            <person name="Pope W.H."/>
            <person name="Jacobs-Sera D."/>
            <person name="Hatfull G.F."/>
        </authorList>
    </citation>
    <scope>NUCLEOTIDE SEQUENCE [LARGE SCALE GENOMIC DNA]</scope>
</reference>
<dbReference type="RefSeq" id="YP_009852186.1">
    <property type="nucleotide sequence ID" value="NC_048810.1"/>
</dbReference>
<gene>
    <name evidence="1" type="primary">84</name>
    <name evidence="1" type="ORF">SEA_CHIKENJARS_84</name>
</gene>
<proteinExistence type="predicted"/>